<keyword evidence="1" id="KW-1133">Transmembrane helix</keyword>
<proteinExistence type="predicted"/>
<sequence length="94" mass="9522">MVPARTSTARLNKLAVAAIIFAAIAASGFWVFGVAVLAVFAVGPGHVALNQISLRGERGRGLAFAALAVGYGIATLALINTLGFIASAVQQISL</sequence>
<gene>
    <name evidence="2" type="ORF">GCM10009825_38310</name>
</gene>
<reference evidence="3" key="1">
    <citation type="journal article" date="2019" name="Int. J. Syst. Evol. Microbiol.">
        <title>The Global Catalogue of Microorganisms (GCM) 10K type strain sequencing project: providing services to taxonomists for standard genome sequencing and annotation.</title>
        <authorList>
            <consortium name="The Broad Institute Genomics Platform"/>
            <consortium name="The Broad Institute Genome Sequencing Center for Infectious Disease"/>
            <person name="Wu L."/>
            <person name="Ma J."/>
        </authorList>
    </citation>
    <scope>NUCLEOTIDE SEQUENCE [LARGE SCALE GENOMIC DNA]</scope>
    <source>
        <strain evidence="3">JCM 15921</strain>
    </source>
</reference>
<organism evidence="2 3">
    <name type="scientific">Arthrobacter humicola</name>
    <dbReference type="NCBI Taxonomy" id="409291"/>
    <lineage>
        <taxon>Bacteria</taxon>
        <taxon>Bacillati</taxon>
        <taxon>Actinomycetota</taxon>
        <taxon>Actinomycetes</taxon>
        <taxon>Micrococcales</taxon>
        <taxon>Micrococcaceae</taxon>
        <taxon>Arthrobacter</taxon>
    </lineage>
</organism>
<keyword evidence="3" id="KW-1185">Reference proteome</keyword>
<keyword evidence="1" id="KW-0812">Transmembrane</keyword>
<accession>A0ABP5LGN9</accession>
<name>A0ABP5LGN9_9MICC</name>
<evidence type="ECO:0000313" key="3">
    <source>
        <dbReference type="Proteomes" id="UP001500102"/>
    </source>
</evidence>
<evidence type="ECO:0008006" key="4">
    <source>
        <dbReference type="Google" id="ProtNLM"/>
    </source>
</evidence>
<comment type="caution">
    <text evidence="2">The sequence shown here is derived from an EMBL/GenBank/DDBJ whole genome shotgun (WGS) entry which is preliminary data.</text>
</comment>
<evidence type="ECO:0000256" key="1">
    <source>
        <dbReference type="SAM" id="Phobius"/>
    </source>
</evidence>
<feature type="transmembrane region" description="Helical" evidence="1">
    <location>
        <begin position="62"/>
        <end position="89"/>
    </location>
</feature>
<evidence type="ECO:0000313" key="2">
    <source>
        <dbReference type="EMBL" id="GAA2145540.1"/>
    </source>
</evidence>
<protein>
    <recommendedName>
        <fullName evidence="4">DUF4190 domain-containing protein</fullName>
    </recommendedName>
</protein>
<dbReference type="EMBL" id="BAAAQB010000041">
    <property type="protein sequence ID" value="GAA2145540.1"/>
    <property type="molecule type" value="Genomic_DNA"/>
</dbReference>
<dbReference type="Proteomes" id="UP001500102">
    <property type="component" value="Unassembled WGS sequence"/>
</dbReference>
<feature type="transmembrane region" description="Helical" evidence="1">
    <location>
        <begin position="14"/>
        <end position="42"/>
    </location>
</feature>
<keyword evidence="1" id="KW-0472">Membrane</keyword>